<dbReference type="Proteomes" id="UP001153076">
    <property type="component" value="Unassembled WGS sequence"/>
</dbReference>
<keyword evidence="1" id="KW-1133">Transmembrane helix</keyword>
<dbReference type="PANTHER" id="PTHR31325">
    <property type="entry name" value="OS01G0798800 PROTEIN-RELATED"/>
    <property type="match status" value="1"/>
</dbReference>
<protein>
    <recommendedName>
        <fullName evidence="4">DUF4220 domain-containing protein</fullName>
    </recommendedName>
</protein>
<dbReference type="InterPro" id="IPR007658">
    <property type="entry name" value="DUF594"/>
</dbReference>
<name>A0A9Q1KPL7_9CARY</name>
<dbReference type="EMBL" id="JAKOGI010000030">
    <property type="protein sequence ID" value="KAJ8448451.1"/>
    <property type="molecule type" value="Genomic_DNA"/>
</dbReference>
<feature type="transmembrane region" description="Helical" evidence="1">
    <location>
        <begin position="289"/>
        <end position="310"/>
    </location>
</feature>
<sequence length="525" mass="60713">MENEWYIRLLVLCSLLFQVLLYLLAPLRRRTCSKWELCSISRVFSVCSWLPTFTLVLICCLAVVGHDDASDHNPPLLMWASLMLLHIAGLGQGREASYLLLTSDHVWERDGKSHTIVHSIYISMYKNFFQVEVFSGSSQRGGRFEQLRSTFSKLKCFRDLRKEVEDLSNLEVSFPYRVSSAVSDDQELITCVGKLFQVFLKLIWGNELTYSEHDYYGTFFLEMTPKDAIRMVEVEHKLIYDKFYGGVLPSESEIVIMVFLLPVIEAYSTCLSIPLLCSQIQNGFYKLDIFVDHFILCIHHFVVAYIWWMMWRAFQRKAMFTNLRGVDEVEPAIGREKFTDRIGNFILKELQLRIRAVGIDLTTRMIFSKGQWILEQTVNHMQGLSRGGELASMVWLCATHFGLVGNFYESSRCRQQGRPVRRRRLAHLESSSMISAPSEDIRIRGLTKSNRLERATSSSDLDDDEDIQSLTKRNRLDPQARISDRLDRLRPRISNRIASRVTLIHSKTISPSMNLEKNVSKTPDE</sequence>
<gene>
    <name evidence="2" type="ORF">Cgig2_022079</name>
</gene>
<feature type="transmembrane region" description="Helical" evidence="1">
    <location>
        <begin position="6"/>
        <end position="25"/>
    </location>
</feature>
<comment type="caution">
    <text evidence="2">The sequence shown here is derived from an EMBL/GenBank/DDBJ whole genome shotgun (WGS) entry which is preliminary data.</text>
</comment>
<evidence type="ECO:0000313" key="2">
    <source>
        <dbReference type="EMBL" id="KAJ8448451.1"/>
    </source>
</evidence>
<keyword evidence="3" id="KW-1185">Reference proteome</keyword>
<feature type="transmembrane region" description="Helical" evidence="1">
    <location>
        <begin position="254"/>
        <end position="277"/>
    </location>
</feature>
<dbReference type="Pfam" id="PF04578">
    <property type="entry name" value="DUF594"/>
    <property type="match status" value="1"/>
</dbReference>
<dbReference type="AlphaFoldDB" id="A0A9Q1KPL7"/>
<proteinExistence type="predicted"/>
<dbReference type="OrthoDB" id="1689146at2759"/>
<keyword evidence="1" id="KW-0812">Transmembrane</keyword>
<evidence type="ECO:0008006" key="4">
    <source>
        <dbReference type="Google" id="ProtNLM"/>
    </source>
</evidence>
<feature type="transmembrane region" description="Helical" evidence="1">
    <location>
        <begin position="46"/>
        <end position="64"/>
    </location>
</feature>
<organism evidence="2 3">
    <name type="scientific">Carnegiea gigantea</name>
    <dbReference type="NCBI Taxonomy" id="171969"/>
    <lineage>
        <taxon>Eukaryota</taxon>
        <taxon>Viridiplantae</taxon>
        <taxon>Streptophyta</taxon>
        <taxon>Embryophyta</taxon>
        <taxon>Tracheophyta</taxon>
        <taxon>Spermatophyta</taxon>
        <taxon>Magnoliopsida</taxon>
        <taxon>eudicotyledons</taxon>
        <taxon>Gunneridae</taxon>
        <taxon>Pentapetalae</taxon>
        <taxon>Caryophyllales</taxon>
        <taxon>Cactineae</taxon>
        <taxon>Cactaceae</taxon>
        <taxon>Cactoideae</taxon>
        <taxon>Echinocereeae</taxon>
        <taxon>Carnegiea</taxon>
    </lineage>
</organism>
<reference evidence="2" key="1">
    <citation type="submission" date="2022-04" db="EMBL/GenBank/DDBJ databases">
        <title>Carnegiea gigantea Genome sequencing and assembly v2.</title>
        <authorList>
            <person name="Copetti D."/>
            <person name="Sanderson M.J."/>
            <person name="Burquez A."/>
            <person name="Wojciechowski M.F."/>
        </authorList>
    </citation>
    <scope>NUCLEOTIDE SEQUENCE</scope>
    <source>
        <strain evidence="2">SGP5-SGP5p</strain>
        <tissue evidence="2">Aerial part</tissue>
    </source>
</reference>
<accession>A0A9Q1KPL7</accession>
<evidence type="ECO:0000256" key="1">
    <source>
        <dbReference type="SAM" id="Phobius"/>
    </source>
</evidence>
<evidence type="ECO:0000313" key="3">
    <source>
        <dbReference type="Proteomes" id="UP001153076"/>
    </source>
</evidence>
<keyword evidence="1" id="KW-0472">Membrane</keyword>